<gene>
    <name evidence="1" type="ORF">Glove_104g62</name>
</gene>
<proteinExistence type="predicted"/>
<protein>
    <submittedName>
        <fullName evidence="1">Uncharacterized protein</fullName>
    </submittedName>
</protein>
<sequence>MGIGASIAANVKNPQTFLKKRALRELKWEDIRKGFHTDLLCVDWENFGSQFKTKAFSLNQDDITAPTGPESVGDLGRNKVKGTNHHPVLKNISPLKCAYGFGSGSSASIAANVKNPQTFLKKRALRELKWEDIRKGFHTDLLCVDWENFGSQFKTKACNRKKYCKSR</sequence>
<dbReference type="AlphaFoldDB" id="A0A397J366"/>
<dbReference type="EMBL" id="PQFF01000097">
    <property type="protein sequence ID" value="RHZ82739.1"/>
    <property type="molecule type" value="Genomic_DNA"/>
</dbReference>
<evidence type="ECO:0000313" key="1">
    <source>
        <dbReference type="EMBL" id="RHZ82739.1"/>
    </source>
</evidence>
<name>A0A397J366_9GLOM</name>
<organism evidence="1 2">
    <name type="scientific">Diversispora epigaea</name>
    <dbReference type="NCBI Taxonomy" id="1348612"/>
    <lineage>
        <taxon>Eukaryota</taxon>
        <taxon>Fungi</taxon>
        <taxon>Fungi incertae sedis</taxon>
        <taxon>Mucoromycota</taxon>
        <taxon>Glomeromycotina</taxon>
        <taxon>Glomeromycetes</taxon>
        <taxon>Diversisporales</taxon>
        <taxon>Diversisporaceae</taxon>
        <taxon>Diversispora</taxon>
    </lineage>
</organism>
<comment type="caution">
    <text evidence="1">The sequence shown here is derived from an EMBL/GenBank/DDBJ whole genome shotgun (WGS) entry which is preliminary data.</text>
</comment>
<accession>A0A397J366</accession>
<reference evidence="1 2" key="1">
    <citation type="submission" date="2018-08" db="EMBL/GenBank/DDBJ databases">
        <title>Genome and evolution of the arbuscular mycorrhizal fungus Diversispora epigaea (formerly Glomus versiforme) and its bacterial endosymbionts.</title>
        <authorList>
            <person name="Sun X."/>
            <person name="Fei Z."/>
            <person name="Harrison M."/>
        </authorList>
    </citation>
    <scope>NUCLEOTIDE SEQUENCE [LARGE SCALE GENOMIC DNA]</scope>
    <source>
        <strain evidence="1 2">IT104</strain>
    </source>
</reference>
<evidence type="ECO:0000313" key="2">
    <source>
        <dbReference type="Proteomes" id="UP000266861"/>
    </source>
</evidence>
<dbReference type="Proteomes" id="UP000266861">
    <property type="component" value="Unassembled WGS sequence"/>
</dbReference>
<keyword evidence="2" id="KW-1185">Reference proteome</keyword>